<feature type="transmembrane region" description="Helical" evidence="6">
    <location>
        <begin position="108"/>
        <end position="128"/>
    </location>
</feature>
<keyword evidence="5 6" id="KW-0472">Membrane</keyword>
<reference evidence="8 9" key="1">
    <citation type="submission" date="2019-07" db="EMBL/GenBank/DDBJ databases">
        <title>Rhodococcus cavernicolus sp. nov., isolated from a cave.</title>
        <authorList>
            <person name="Lee S.D."/>
        </authorList>
    </citation>
    <scope>NUCLEOTIDE SEQUENCE [LARGE SCALE GENOMIC DNA]</scope>
    <source>
        <strain evidence="8 9">C1-24</strain>
    </source>
</reference>
<proteinExistence type="inferred from homology"/>
<name>A0A5A7SDI1_9NOCA</name>
<dbReference type="InterPro" id="IPR037185">
    <property type="entry name" value="EmrE-like"/>
</dbReference>
<comment type="caution">
    <text evidence="8">The sequence shown here is derived from an EMBL/GenBank/DDBJ whole genome shotgun (WGS) entry which is preliminary data.</text>
</comment>
<sequence>MTALAHDIETAPSSRVASGFGFAALSAMAFGLSGSLAKGLLDAGWTAGAAVTVRVLLAAAVLLIPAAVSLRGQWNRLRDNAGLIVAYGVIGVAGCQLAYFNAVDHMDVGVALLIEFTCPVVVVGWMWFRHEQRPGRLTVIGGSLAAGGLVLVLNLLSGADIDGIGIVWALGAMIGAAVYWVISADDDTGLPPLALAAGGLLCGGVILLIAGLVGVVPFAATRADVTFAHATVPWWVPIVGLGVVTAALAYVLGIAASRRLGSRLASFVGLAEVLTALVFAWLLLDQSPSPVQLGGGALILLGVIVVKLGERQVRQEDFSTGSQISTV</sequence>
<feature type="domain" description="EamA" evidence="7">
    <location>
        <begin position="164"/>
        <end position="306"/>
    </location>
</feature>
<dbReference type="InterPro" id="IPR050638">
    <property type="entry name" value="AA-Vitamin_Transporters"/>
</dbReference>
<evidence type="ECO:0000256" key="3">
    <source>
        <dbReference type="ARBA" id="ARBA00022692"/>
    </source>
</evidence>
<gene>
    <name evidence="8" type="ORF">FOY51_08500</name>
</gene>
<feature type="transmembrane region" description="Helical" evidence="6">
    <location>
        <begin position="137"/>
        <end position="157"/>
    </location>
</feature>
<dbReference type="InterPro" id="IPR000620">
    <property type="entry name" value="EamA_dom"/>
</dbReference>
<evidence type="ECO:0000313" key="9">
    <source>
        <dbReference type="Proteomes" id="UP000322244"/>
    </source>
</evidence>
<feature type="transmembrane region" description="Helical" evidence="6">
    <location>
        <begin position="290"/>
        <end position="309"/>
    </location>
</feature>
<dbReference type="Proteomes" id="UP000322244">
    <property type="component" value="Unassembled WGS sequence"/>
</dbReference>
<dbReference type="PANTHER" id="PTHR32322">
    <property type="entry name" value="INNER MEMBRANE TRANSPORTER"/>
    <property type="match status" value="1"/>
</dbReference>
<dbReference type="OrthoDB" id="154915at2"/>
<feature type="transmembrane region" description="Helical" evidence="6">
    <location>
        <begin position="163"/>
        <end position="182"/>
    </location>
</feature>
<feature type="transmembrane region" description="Helical" evidence="6">
    <location>
        <begin position="80"/>
        <end position="102"/>
    </location>
</feature>
<feature type="transmembrane region" description="Helical" evidence="6">
    <location>
        <begin position="264"/>
        <end position="284"/>
    </location>
</feature>
<evidence type="ECO:0000256" key="2">
    <source>
        <dbReference type="ARBA" id="ARBA00007362"/>
    </source>
</evidence>
<evidence type="ECO:0000313" key="8">
    <source>
        <dbReference type="EMBL" id="KAA0023439.1"/>
    </source>
</evidence>
<feature type="transmembrane region" description="Helical" evidence="6">
    <location>
        <begin position="16"/>
        <end position="37"/>
    </location>
</feature>
<evidence type="ECO:0000256" key="1">
    <source>
        <dbReference type="ARBA" id="ARBA00004141"/>
    </source>
</evidence>
<accession>A0A5A7SDI1</accession>
<feature type="transmembrane region" description="Helical" evidence="6">
    <location>
        <begin position="43"/>
        <end position="68"/>
    </location>
</feature>
<feature type="domain" description="EamA" evidence="7">
    <location>
        <begin position="19"/>
        <end position="153"/>
    </location>
</feature>
<keyword evidence="4 6" id="KW-1133">Transmembrane helix</keyword>
<keyword evidence="3 6" id="KW-0812">Transmembrane</keyword>
<comment type="similarity">
    <text evidence="2">Belongs to the EamA transporter family.</text>
</comment>
<dbReference type="Pfam" id="PF00892">
    <property type="entry name" value="EamA"/>
    <property type="match status" value="2"/>
</dbReference>
<organism evidence="8 9">
    <name type="scientific">Antrihabitans cavernicola</name>
    <dbReference type="NCBI Taxonomy" id="2495913"/>
    <lineage>
        <taxon>Bacteria</taxon>
        <taxon>Bacillati</taxon>
        <taxon>Actinomycetota</taxon>
        <taxon>Actinomycetes</taxon>
        <taxon>Mycobacteriales</taxon>
        <taxon>Nocardiaceae</taxon>
        <taxon>Antrihabitans</taxon>
    </lineage>
</organism>
<evidence type="ECO:0000256" key="5">
    <source>
        <dbReference type="ARBA" id="ARBA00023136"/>
    </source>
</evidence>
<dbReference type="RefSeq" id="WP_149429784.1">
    <property type="nucleotide sequence ID" value="NZ_VLNY01000003.1"/>
</dbReference>
<evidence type="ECO:0000256" key="6">
    <source>
        <dbReference type="SAM" id="Phobius"/>
    </source>
</evidence>
<keyword evidence="9" id="KW-1185">Reference proteome</keyword>
<evidence type="ECO:0000256" key="4">
    <source>
        <dbReference type="ARBA" id="ARBA00022989"/>
    </source>
</evidence>
<feature type="transmembrane region" description="Helical" evidence="6">
    <location>
        <begin position="194"/>
        <end position="220"/>
    </location>
</feature>
<dbReference type="AlphaFoldDB" id="A0A5A7SDI1"/>
<comment type="subcellular location">
    <subcellularLocation>
        <location evidence="1">Membrane</location>
        <topology evidence="1">Multi-pass membrane protein</topology>
    </subcellularLocation>
</comment>
<protein>
    <submittedName>
        <fullName evidence="8">EamA family transporter</fullName>
    </submittedName>
</protein>
<dbReference type="EMBL" id="VLNY01000003">
    <property type="protein sequence ID" value="KAA0023439.1"/>
    <property type="molecule type" value="Genomic_DNA"/>
</dbReference>
<evidence type="ECO:0000259" key="7">
    <source>
        <dbReference type="Pfam" id="PF00892"/>
    </source>
</evidence>
<dbReference type="PANTHER" id="PTHR32322:SF2">
    <property type="entry name" value="EAMA DOMAIN-CONTAINING PROTEIN"/>
    <property type="match status" value="1"/>
</dbReference>
<dbReference type="GO" id="GO:0016020">
    <property type="term" value="C:membrane"/>
    <property type="evidence" value="ECO:0007669"/>
    <property type="project" value="UniProtKB-SubCell"/>
</dbReference>
<dbReference type="SUPFAM" id="SSF103481">
    <property type="entry name" value="Multidrug resistance efflux transporter EmrE"/>
    <property type="match status" value="2"/>
</dbReference>
<feature type="transmembrane region" description="Helical" evidence="6">
    <location>
        <begin position="232"/>
        <end position="252"/>
    </location>
</feature>